<protein>
    <submittedName>
        <fullName evidence="3">Iron-regulated protein</fullName>
    </submittedName>
</protein>
<feature type="chain" id="PRO_5046523158" evidence="1">
    <location>
        <begin position="24"/>
        <end position="286"/>
    </location>
</feature>
<evidence type="ECO:0000313" key="4">
    <source>
        <dbReference type="Proteomes" id="UP000503251"/>
    </source>
</evidence>
<keyword evidence="4" id="KW-1185">Reference proteome</keyword>
<evidence type="ECO:0000256" key="1">
    <source>
        <dbReference type="SAM" id="SignalP"/>
    </source>
</evidence>
<dbReference type="Pfam" id="PF04187">
    <property type="entry name" value="Cofac_haem_bdg"/>
    <property type="match status" value="1"/>
</dbReference>
<dbReference type="Gene3D" id="3.40.50.11550">
    <property type="match status" value="1"/>
</dbReference>
<organism evidence="3 4">
    <name type="scientific">Oceanidesulfovibrio marinus</name>
    <dbReference type="NCBI Taxonomy" id="370038"/>
    <lineage>
        <taxon>Bacteria</taxon>
        <taxon>Pseudomonadati</taxon>
        <taxon>Thermodesulfobacteriota</taxon>
        <taxon>Desulfovibrionia</taxon>
        <taxon>Desulfovibrionales</taxon>
        <taxon>Desulfovibrionaceae</taxon>
        <taxon>Oceanidesulfovibrio</taxon>
    </lineage>
</organism>
<dbReference type="SUPFAM" id="SSF159501">
    <property type="entry name" value="EreA/ChaN-like"/>
    <property type="match status" value="1"/>
</dbReference>
<dbReference type="CDD" id="cd14727">
    <property type="entry name" value="ChanN-like"/>
    <property type="match status" value="1"/>
</dbReference>
<dbReference type="EMBL" id="CP039543">
    <property type="protein sequence ID" value="QJT09150.1"/>
    <property type="molecule type" value="Genomic_DNA"/>
</dbReference>
<evidence type="ECO:0000313" key="3">
    <source>
        <dbReference type="EMBL" id="QJT09150.1"/>
    </source>
</evidence>
<dbReference type="RefSeq" id="WP_171267212.1">
    <property type="nucleotide sequence ID" value="NZ_CP039543.1"/>
</dbReference>
<gene>
    <name evidence="3" type="ORF">E8L03_09465</name>
</gene>
<keyword evidence="1" id="KW-0732">Signal</keyword>
<dbReference type="InterPro" id="IPR007314">
    <property type="entry name" value="Cofac_haem-bd_dom"/>
</dbReference>
<accession>A0ABX6NEU6</accession>
<reference evidence="3 4" key="1">
    <citation type="submission" date="2019-04" db="EMBL/GenBank/DDBJ databases">
        <title>Isolation and culture of sulfate reducing bacteria from the cold seep of the South China Sea.</title>
        <authorList>
            <person name="Sun C."/>
            <person name="Liu R."/>
        </authorList>
    </citation>
    <scope>NUCLEOTIDE SEQUENCE [LARGE SCALE GENOMIC DNA]</scope>
    <source>
        <strain evidence="3 4">CS1</strain>
    </source>
</reference>
<feature type="signal peptide" evidence="1">
    <location>
        <begin position="1"/>
        <end position="23"/>
    </location>
</feature>
<feature type="domain" description="Haem-binding uptake Tiki superfamily ChaN" evidence="2">
    <location>
        <begin position="49"/>
        <end position="247"/>
    </location>
</feature>
<proteinExistence type="predicted"/>
<sequence length="286" mass="32290">MRRLIVCLFTLVATFVLAGAALAQDIDDWDFSLWDVANGRELSIEAAVPDLAKAEFVYVGEVHDEYATHLAQLAVIRALREAGHEVVVGLEMFERRDQETLDRWLAGKLPEREFIEAFRRNWGRLWPQYRDIFLYCRENGVPMAGLNVPRSVTRKVASQGFESLTEEERGMLPPIACDVSPAYAEFLHRITGAHGHGEAEFQKFCEAQLVWDTAMAVHALDDMKEYPGAIMVVLAGSVHAWKAAMPAQMRKQDPDVTQRIILPQEKGRLDKDAVTTADCDYLMLNL</sequence>
<evidence type="ECO:0000259" key="2">
    <source>
        <dbReference type="Pfam" id="PF04187"/>
    </source>
</evidence>
<name>A0ABX6NEU6_9BACT</name>
<dbReference type="Proteomes" id="UP000503251">
    <property type="component" value="Chromosome"/>
</dbReference>